<keyword evidence="2" id="KW-0808">Transferase</keyword>
<dbReference type="EMBL" id="JBHUIV010000020">
    <property type="protein sequence ID" value="MFD2203102.1"/>
    <property type="molecule type" value="Genomic_DNA"/>
</dbReference>
<dbReference type="InterPro" id="IPR031165">
    <property type="entry name" value="GNAT_YJDJ"/>
</dbReference>
<accession>A0ABW5BAE9</accession>
<dbReference type="PANTHER" id="PTHR31435:SF10">
    <property type="entry name" value="BSR4717 PROTEIN"/>
    <property type="match status" value="1"/>
</dbReference>
<keyword evidence="2" id="KW-0012">Acyltransferase</keyword>
<dbReference type="RefSeq" id="WP_380804986.1">
    <property type="nucleotide sequence ID" value="NZ_JBHUIV010000020.1"/>
</dbReference>
<dbReference type="InterPro" id="IPR045057">
    <property type="entry name" value="Gcn5-rel_NAT"/>
</dbReference>
<keyword evidence="3" id="KW-1185">Reference proteome</keyword>
<evidence type="ECO:0000313" key="3">
    <source>
        <dbReference type="Proteomes" id="UP001597414"/>
    </source>
</evidence>
<dbReference type="Proteomes" id="UP001597414">
    <property type="component" value="Unassembled WGS sequence"/>
</dbReference>
<feature type="domain" description="N-acetyltransferase" evidence="1">
    <location>
        <begin position="6"/>
        <end position="93"/>
    </location>
</feature>
<proteinExistence type="predicted"/>
<dbReference type="EC" id="2.3.1.-" evidence="2"/>
<dbReference type="PROSITE" id="PS51729">
    <property type="entry name" value="GNAT_YJDJ"/>
    <property type="match status" value="1"/>
</dbReference>
<comment type="caution">
    <text evidence="2">The sequence shown here is derived from an EMBL/GenBank/DDBJ whole genome shotgun (WGS) entry which is preliminary data.</text>
</comment>
<name>A0ABW5BAE9_9BACT</name>
<dbReference type="PANTHER" id="PTHR31435">
    <property type="entry name" value="PROTEIN NATD1"/>
    <property type="match status" value="1"/>
</dbReference>
<dbReference type="InterPro" id="IPR016181">
    <property type="entry name" value="Acyl_CoA_acyltransferase"/>
</dbReference>
<sequence>MVLHHEQRETKGQFKFIDGEEIAGFMTYTMAGTEKLIIEHTEVNSKYKGLGIGKKLVVAGVEFARKNNLKILPLCPFARGVFARNKDLRDVHV</sequence>
<dbReference type="Pfam" id="PF14542">
    <property type="entry name" value="Acetyltransf_CG"/>
    <property type="match status" value="1"/>
</dbReference>
<protein>
    <submittedName>
        <fullName evidence="2">GNAT family N-acetyltransferase</fullName>
        <ecNumber evidence="2">2.3.1.-</ecNumber>
    </submittedName>
</protein>
<evidence type="ECO:0000259" key="1">
    <source>
        <dbReference type="PROSITE" id="PS51729"/>
    </source>
</evidence>
<dbReference type="CDD" id="cd04301">
    <property type="entry name" value="NAT_SF"/>
    <property type="match status" value="1"/>
</dbReference>
<dbReference type="GO" id="GO:0016746">
    <property type="term" value="F:acyltransferase activity"/>
    <property type="evidence" value="ECO:0007669"/>
    <property type="project" value="UniProtKB-KW"/>
</dbReference>
<gene>
    <name evidence="2" type="ORF">ACFSKV_16110</name>
</gene>
<evidence type="ECO:0000313" key="2">
    <source>
        <dbReference type="EMBL" id="MFD2203102.1"/>
    </source>
</evidence>
<reference evidence="3" key="1">
    <citation type="journal article" date="2019" name="Int. J. Syst. Evol. Microbiol.">
        <title>The Global Catalogue of Microorganisms (GCM) 10K type strain sequencing project: providing services to taxonomists for standard genome sequencing and annotation.</title>
        <authorList>
            <consortium name="The Broad Institute Genomics Platform"/>
            <consortium name="The Broad Institute Genome Sequencing Center for Infectious Disease"/>
            <person name="Wu L."/>
            <person name="Ma J."/>
        </authorList>
    </citation>
    <scope>NUCLEOTIDE SEQUENCE [LARGE SCALE GENOMIC DNA]</scope>
    <source>
        <strain evidence="3">KCTC 19812</strain>
    </source>
</reference>
<organism evidence="2 3">
    <name type="scientific">Shivajiella indica</name>
    <dbReference type="NCBI Taxonomy" id="872115"/>
    <lineage>
        <taxon>Bacteria</taxon>
        <taxon>Pseudomonadati</taxon>
        <taxon>Bacteroidota</taxon>
        <taxon>Cytophagia</taxon>
        <taxon>Cytophagales</taxon>
        <taxon>Cyclobacteriaceae</taxon>
        <taxon>Shivajiella</taxon>
    </lineage>
</organism>
<dbReference type="SUPFAM" id="SSF55729">
    <property type="entry name" value="Acyl-CoA N-acyltransferases (Nat)"/>
    <property type="match status" value="1"/>
</dbReference>
<dbReference type="Gene3D" id="3.40.630.30">
    <property type="match status" value="1"/>
</dbReference>